<evidence type="ECO:0000313" key="2">
    <source>
        <dbReference type="Proteomes" id="UP001377168"/>
    </source>
</evidence>
<gene>
    <name evidence="1" type="ORF">WKI67_38990</name>
</gene>
<proteinExistence type="predicted"/>
<reference evidence="1" key="1">
    <citation type="submission" date="2024-03" db="EMBL/GenBank/DDBJ databases">
        <title>Novel Streptomyces species of biotechnological and ecological value are a feature of Machair soil.</title>
        <authorList>
            <person name="Prole J.R."/>
            <person name="Goodfellow M."/>
            <person name="Allenby N."/>
            <person name="Ward A.C."/>
        </authorList>
    </citation>
    <scope>NUCLEOTIDE SEQUENCE</scope>
    <source>
        <strain evidence="1">MS2.AVA.5</strain>
    </source>
</reference>
<sequence length="310" mass="32547">MTDTGSRTGGGAGTGTVPSVPDIARRHTADPLFRLVAFALESAHGRPPATVWSAPHAFHLAARNTVAAAGWPVAAAAAPRDDGLVRLSSLAHPAQSCEFPLTGPSSSHPEWAARSYALLRTMARAGYGRGGADLHIHSTLTPATGLSSTEPLECAVALAIAELHTTRAGTRPPRGRLASLARSASPEGDAALREAVLFGRPGRALVLEGGRRRRIDFDPPAQGARLMLLVTRGEGLGADDVRRAQECARRTGALAAWRPGRGPGRSMLVLLPQDRLTPIRTAVAQEFRTAGLPVPRFLNIAVAGPARRED</sequence>
<keyword evidence="2" id="KW-1185">Reference proteome</keyword>
<comment type="caution">
    <text evidence="1">The sequence shown here is derived from an EMBL/GenBank/DDBJ whole genome shotgun (WGS) entry which is preliminary data.</text>
</comment>
<name>A0ACC6Q6W2_9ACTN</name>
<dbReference type="EMBL" id="JBBKAJ010000022">
    <property type="protein sequence ID" value="MEJ8639345.1"/>
    <property type="molecule type" value="Genomic_DNA"/>
</dbReference>
<organism evidence="1 2">
    <name type="scientific">Streptomyces achmelvichensis</name>
    <dbReference type="NCBI Taxonomy" id="3134111"/>
    <lineage>
        <taxon>Bacteria</taxon>
        <taxon>Bacillati</taxon>
        <taxon>Actinomycetota</taxon>
        <taxon>Actinomycetes</taxon>
        <taxon>Kitasatosporales</taxon>
        <taxon>Streptomycetaceae</taxon>
        <taxon>Streptomyces</taxon>
    </lineage>
</organism>
<protein>
    <submittedName>
        <fullName evidence="1">Galactokinase</fullName>
    </submittedName>
</protein>
<evidence type="ECO:0000313" key="1">
    <source>
        <dbReference type="EMBL" id="MEJ8639345.1"/>
    </source>
</evidence>
<dbReference type="Proteomes" id="UP001377168">
    <property type="component" value="Unassembled WGS sequence"/>
</dbReference>
<accession>A0ACC6Q6W2</accession>